<feature type="signal peptide" evidence="2">
    <location>
        <begin position="1"/>
        <end position="22"/>
    </location>
</feature>
<comment type="caution">
    <text evidence="3">The sequence shown here is derived from an EMBL/GenBank/DDBJ whole genome shotgun (WGS) entry which is preliminary data.</text>
</comment>
<keyword evidence="4" id="KW-1185">Reference proteome</keyword>
<feature type="compositionally biased region" description="Polar residues" evidence="1">
    <location>
        <begin position="103"/>
        <end position="114"/>
    </location>
</feature>
<name>A0A7W6H4S7_9HYPH</name>
<evidence type="ECO:0000256" key="1">
    <source>
        <dbReference type="SAM" id="MobiDB-lite"/>
    </source>
</evidence>
<accession>A0A7W6H4S7</accession>
<organism evidence="3 4">
    <name type="scientific">Aureimonas pseudogalii</name>
    <dbReference type="NCBI Taxonomy" id="1744844"/>
    <lineage>
        <taxon>Bacteria</taxon>
        <taxon>Pseudomonadati</taxon>
        <taxon>Pseudomonadota</taxon>
        <taxon>Alphaproteobacteria</taxon>
        <taxon>Hyphomicrobiales</taxon>
        <taxon>Aurantimonadaceae</taxon>
        <taxon>Aureimonas</taxon>
    </lineage>
</organism>
<dbReference type="RefSeq" id="WP_183199587.1">
    <property type="nucleotide sequence ID" value="NZ_JACIEK010000003.1"/>
</dbReference>
<feature type="region of interest" description="Disordered" evidence="1">
    <location>
        <begin position="103"/>
        <end position="128"/>
    </location>
</feature>
<evidence type="ECO:0000256" key="2">
    <source>
        <dbReference type="SAM" id="SignalP"/>
    </source>
</evidence>
<evidence type="ECO:0000313" key="4">
    <source>
        <dbReference type="Proteomes" id="UP000542776"/>
    </source>
</evidence>
<feature type="chain" id="PRO_5031178170" evidence="2">
    <location>
        <begin position="23"/>
        <end position="128"/>
    </location>
</feature>
<feature type="compositionally biased region" description="Polar residues" evidence="1">
    <location>
        <begin position="62"/>
        <end position="86"/>
    </location>
</feature>
<feature type="compositionally biased region" description="Low complexity" evidence="1">
    <location>
        <begin position="27"/>
        <end position="41"/>
    </location>
</feature>
<feature type="region of interest" description="Disordered" evidence="1">
    <location>
        <begin position="27"/>
        <end position="49"/>
    </location>
</feature>
<protein>
    <submittedName>
        <fullName evidence="3">Uncharacterized protein</fullName>
    </submittedName>
</protein>
<dbReference type="EMBL" id="JACIEK010000003">
    <property type="protein sequence ID" value="MBB3998059.1"/>
    <property type="molecule type" value="Genomic_DNA"/>
</dbReference>
<sequence>MTRIALAAAASLSLLVSSVAFAQTAPTATTGAATPTVPVPGNNSSIDSTMPAAAASTVITTTDAPSVTNGQSTSAVPVPGNNSGIDSTMPAAAASTVVTNSDAAKVPTNMQSPVPGTKAGETAIAPAK</sequence>
<dbReference type="AlphaFoldDB" id="A0A7W6H4S7"/>
<proteinExistence type="predicted"/>
<evidence type="ECO:0000313" key="3">
    <source>
        <dbReference type="EMBL" id="MBB3998059.1"/>
    </source>
</evidence>
<feature type="region of interest" description="Disordered" evidence="1">
    <location>
        <begin position="62"/>
        <end position="88"/>
    </location>
</feature>
<keyword evidence="2" id="KW-0732">Signal</keyword>
<reference evidence="3 4" key="1">
    <citation type="submission" date="2020-08" db="EMBL/GenBank/DDBJ databases">
        <title>Genomic Encyclopedia of Type Strains, Phase IV (KMG-IV): sequencing the most valuable type-strain genomes for metagenomic binning, comparative biology and taxonomic classification.</title>
        <authorList>
            <person name="Goeker M."/>
        </authorList>
    </citation>
    <scope>NUCLEOTIDE SEQUENCE [LARGE SCALE GENOMIC DNA]</scope>
    <source>
        <strain evidence="3 4">DSM 102238</strain>
    </source>
</reference>
<gene>
    <name evidence="3" type="ORF">GGR04_001897</name>
</gene>
<dbReference type="Proteomes" id="UP000542776">
    <property type="component" value="Unassembled WGS sequence"/>
</dbReference>